<keyword evidence="1" id="KW-1133">Transmembrane helix</keyword>
<name>A0A7J8K5H8_ROUAE</name>
<evidence type="ECO:0000313" key="3">
    <source>
        <dbReference type="EMBL" id="KAF6504106.1"/>
    </source>
</evidence>
<feature type="chain" id="PRO_5029539397" evidence="2">
    <location>
        <begin position="19"/>
        <end position="138"/>
    </location>
</feature>
<accession>A0A7J8K5H8</accession>
<protein>
    <submittedName>
        <fullName evidence="3">Uncharacterized protein</fullName>
    </submittedName>
</protein>
<evidence type="ECO:0000313" key="4">
    <source>
        <dbReference type="Proteomes" id="UP000593571"/>
    </source>
</evidence>
<dbReference type="PANTHER" id="PTHR16247:SF0">
    <property type="entry name" value="RIKEN CDNA 9430015G10 GENE"/>
    <property type="match status" value="1"/>
</dbReference>
<gene>
    <name evidence="3" type="ORF">HJG63_001769</name>
</gene>
<feature type="transmembrane region" description="Helical" evidence="1">
    <location>
        <begin position="58"/>
        <end position="79"/>
    </location>
</feature>
<dbReference type="EMBL" id="JACASE010000001">
    <property type="protein sequence ID" value="KAF6504106.1"/>
    <property type="molecule type" value="Genomic_DNA"/>
</dbReference>
<proteinExistence type="predicted"/>
<dbReference type="InterPro" id="IPR027888">
    <property type="entry name" value="DUF4501"/>
</dbReference>
<reference evidence="3 4" key="1">
    <citation type="journal article" date="2020" name="Nature">
        <title>Six reference-quality genomes reveal evolution of bat adaptations.</title>
        <authorList>
            <person name="Jebb D."/>
            <person name="Huang Z."/>
            <person name="Pippel M."/>
            <person name="Hughes G.M."/>
            <person name="Lavrichenko K."/>
            <person name="Devanna P."/>
            <person name="Winkler S."/>
            <person name="Jermiin L.S."/>
            <person name="Skirmuntt E.C."/>
            <person name="Katzourakis A."/>
            <person name="Burkitt-Gray L."/>
            <person name="Ray D.A."/>
            <person name="Sullivan K.A.M."/>
            <person name="Roscito J.G."/>
            <person name="Kirilenko B.M."/>
            <person name="Davalos L.M."/>
            <person name="Corthals A.P."/>
            <person name="Power M.L."/>
            <person name="Jones G."/>
            <person name="Ransome R.D."/>
            <person name="Dechmann D.K.N."/>
            <person name="Locatelli A.G."/>
            <person name="Puechmaille S.J."/>
            <person name="Fedrigo O."/>
            <person name="Jarvis E.D."/>
            <person name="Hiller M."/>
            <person name="Vernes S.C."/>
            <person name="Myers E.W."/>
            <person name="Teeling E.C."/>
        </authorList>
    </citation>
    <scope>NUCLEOTIDE SEQUENCE [LARGE SCALE GENOMIC DNA]</scope>
    <source>
        <strain evidence="3">MRouAeg1</strain>
        <tissue evidence="3">Muscle</tissue>
    </source>
</reference>
<sequence length="138" mass="13788">MALQRAVLLAGLLLEVAGRPSASAAQQSECCVDVLEANTTCAGTSLCGPGGPGVAASLFLGTFLVSSGLILAVAAFFYLKRTSTLAWLCHGADKAPALQPGETAAMIAPPPASGSGSRPGGVRQGPWPVSRGLLLVTV</sequence>
<feature type="signal peptide" evidence="2">
    <location>
        <begin position="1"/>
        <end position="18"/>
    </location>
</feature>
<keyword evidence="2" id="KW-0732">Signal</keyword>
<keyword evidence="4" id="KW-1185">Reference proteome</keyword>
<dbReference type="Proteomes" id="UP000593571">
    <property type="component" value="Unassembled WGS sequence"/>
</dbReference>
<keyword evidence="1" id="KW-0472">Membrane</keyword>
<dbReference type="PANTHER" id="PTHR16247">
    <property type="entry name" value="RIKEN CDNA 9430015G10 GENE"/>
    <property type="match status" value="1"/>
</dbReference>
<organism evidence="3 4">
    <name type="scientific">Rousettus aegyptiacus</name>
    <name type="common">Egyptian fruit bat</name>
    <name type="synonym">Pteropus aegyptiacus</name>
    <dbReference type="NCBI Taxonomy" id="9407"/>
    <lineage>
        <taxon>Eukaryota</taxon>
        <taxon>Metazoa</taxon>
        <taxon>Chordata</taxon>
        <taxon>Craniata</taxon>
        <taxon>Vertebrata</taxon>
        <taxon>Euteleostomi</taxon>
        <taxon>Mammalia</taxon>
        <taxon>Eutheria</taxon>
        <taxon>Laurasiatheria</taxon>
        <taxon>Chiroptera</taxon>
        <taxon>Yinpterochiroptera</taxon>
        <taxon>Pteropodoidea</taxon>
        <taxon>Pteropodidae</taxon>
        <taxon>Rousettinae</taxon>
        <taxon>Rousettus</taxon>
    </lineage>
</organism>
<dbReference type="AlphaFoldDB" id="A0A7J8K5H8"/>
<comment type="caution">
    <text evidence="3">The sequence shown here is derived from an EMBL/GenBank/DDBJ whole genome shotgun (WGS) entry which is preliminary data.</text>
</comment>
<evidence type="ECO:0000256" key="1">
    <source>
        <dbReference type="SAM" id="Phobius"/>
    </source>
</evidence>
<evidence type="ECO:0000256" key="2">
    <source>
        <dbReference type="SAM" id="SignalP"/>
    </source>
</evidence>
<keyword evidence="1" id="KW-0812">Transmembrane</keyword>
<dbReference type="Pfam" id="PF14946">
    <property type="entry name" value="DUF4501"/>
    <property type="match status" value="1"/>
</dbReference>